<dbReference type="InterPro" id="IPR045339">
    <property type="entry name" value="DUF6534"/>
</dbReference>
<feature type="transmembrane region" description="Helical" evidence="1">
    <location>
        <begin position="45"/>
        <end position="66"/>
    </location>
</feature>
<evidence type="ECO:0000256" key="1">
    <source>
        <dbReference type="SAM" id="Phobius"/>
    </source>
</evidence>
<dbReference type="AlphaFoldDB" id="A0A6A4GQ88"/>
<keyword evidence="1" id="KW-0472">Membrane</keyword>
<dbReference type="OrthoDB" id="3231781at2759"/>
<dbReference type="PANTHER" id="PTHR40465">
    <property type="entry name" value="CHROMOSOME 1, WHOLE GENOME SHOTGUN SEQUENCE"/>
    <property type="match status" value="1"/>
</dbReference>
<reference evidence="3" key="1">
    <citation type="journal article" date="2019" name="Environ. Microbiol.">
        <title>Fungal ecological strategies reflected in gene transcription - a case study of two litter decomposers.</title>
        <authorList>
            <person name="Barbi F."/>
            <person name="Kohler A."/>
            <person name="Barry K."/>
            <person name="Baskaran P."/>
            <person name="Daum C."/>
            <person name="Fauchery L."/>
            <person name="Ihrmark K."/>
            <person name="Kuo A."/>
            <person name="LaButti K."/>
            <person name="Lipzen A."/>
            <person name="Morin E."/>
            <person name="Grigoriev I.V."/>
            <person name="Henrissat B."/>
            <person name="Lindahl B."/>
            <person name="Martin F."/>
        </authorList>
    </citation>
    <scope>NUCLEOTIDE SEQUENCE</scope>
    <source>
        <strain evidence="3">JB14</strain>
    </source>
</reference>
<keyword evidence="4" id="KW-1185">Reference proteome</keyword>
<feature type="transmembrane region" description="Helical" evidence="1">
    <location>
        <begin position="117"/>
        <end position="141"/>
    </location>
</feature>
<keyword evidence="1" id="KW-1133">Transmembrane helix</keyword>
<feature type="transmembrane region" description="Helical" evidence="1">
    <location>
        <begin position="227"/>
        <end position="248"/>
    </location>
</feature>
<evidence type="ECO:0000259" key="2">
    <source>
        <dbReference type="Pfam" id="PF20152"/>
    </source>
</evidence>
<organism evidence="3 4">
    <name type="scientific">Gymnopus androsaceus JB14</name>
    <dbReference type="NCBI Taxonomy" id="1447944"/>
    <lineage>
        <taxon>Eukaryota</taxon>
        <taxon>Fungi</taxon>
        <taxon>Dikarya</taxon>
        <taxon>Basidiomycota</taxon>
        <taxon>Agaricomycotina</taxon>
        <taxon>Agaricomycetes</taxon>
        <taxon>Agaricomycetidae</taxon>
        <taxon>Agaricales</taxon>
        <taxon>Marasmiineae</taxon>
        <taxon>Omphalotaceae</taxon>
        <taxon>Gymnopus</taxon>
    </lineage>
</organism>
<protein>
    <recommendedName>
        <fullName evidence="2">DUF6534 domain-containing protein</fullName>
    </recommendedName>
</protein>
<feature type="transmembrane region" description="Helical" evidence="1">
    <location>
        <begin position="201"/>
        <end position="221"/>
    </location>
</feature>
<proteinExistence type="predicted"/>
<dbReference type="Pfam" id="PF20152">
    <property type="entry name" value="DUF6534"/>
    <property type="match status" value="1"/>
</dbReference>
<keyword evidence="1" id="KW-0812">Transmembrane</keyword>
<name>A0A6A4GQ88_9AGAR</name>
<feature type="transmembrane region" description="Helical" evidence="1">
    <location>
        <begin position="6"/>
        <end position="33"/>
    </location>
</feature>
<dbReference type="PANTHER" id="PTHR40465:SF1">
    <property type="entry name" value="DUF6534 DOMAIN-CONTAINING PROTEIN"/>
    <property type="match status" value="1"/>
</dbReference>
<feature type="transmembrane region" description="Helical" evidence="1">
    <location>
        <begin position="86"/>
        <end position="105"/>
    </location>
</feature>
<feature type="transmembrane region" description="Helical" evidence="1">
    <location>
        <begin position="153"/>
        <end position="180"/>
    </location>
</feature>
<accession>A0A6A4GQ88</accession>
<evidence type="ECO:0000313" key="4">
    <source>
        <dbReference type="Proteomes" id="UP000799118"/>
    </source>
</evidence>
<dbReference type="EMBL" id="ML769769">
    <property type="protein sequence ID" value="KAE9387972.1"/>
    <property type="molecule type" value="Genomic_DNA"/>
</dbReference>
<sequence>MSTLDVTIGALQIAVLVAVYQFGIVCVQIFLFFRNFPKENIVTKCLVGLTALTLIGEMISVTDFIYTLTIKGYGNIKFLSKPPELPASTIFCGTTGCVLVQILFVMRVQRLSKLPGWVFIPFWVLITVRESLLAAVAGLMAQSGSLDAFLEKYSWLLTSILVLAMVLDIALSASLGTLLFRERRNTPVARTAAMLERIIMYSLGTGLLPSVGSIAVVIAFRTMPHNLIWAAMYLNLPMAYANCGLLLLNSRADMSKPGSNVITGSNILSLNSVSVGGTATITASAYDNKSFSKVVETHTDHGYSGMNDYSGGQSV</sequence>
<evidence type="ECO:0000313" key="3">
    <source>
        <dbReference type="EMBL" id="KAE9387972.1"/>
    </source>
</evidence>
<feature type="domain" description="DUF6534" evidence="2">
    <location>
        <begin position="164"/>
        <end position="252"/>
    </location>
</feature>
<dbReference type="Proteomes" id="UP000799118">
    <property type="component" value="Unassembled WGS sequence"/>
</dbReference>
<gene>
    <name evidence="3" type="ORF">BT96DRAFT_981210</name>
</gene>